<reference evidence="1" key="1">
    <citation type="submission" date="2018-05" db="EMBL/GenBank/DDBJ databases">
        <authorList>
            <person name="Lanie J.A."/>
            <person name="Ng W.-L."/>
            <person name="Kazmierczak K.M."/>
            <person name="Andrzejewski T.M."/>
            <person name="Davidsen T.M."/>
            <person name="Wayne K.J."/>
            <person name="Tettelin H."/>
            <person name="Glass J.I."/>
            <person name="Rusch D."/>
            <person name="Podicherti R."/>
            <person name="Tsui H.-C.T."/>
            <person name="Winkler M.E."/>
        </authorList>
    </citation>
    <scope>NUCLEOTIDE SEQUENCE</scope>
</reference>
<dbReference type="EMBL" id="UINC01010297">
    <property type="protein sequence ID" value="SVA45865.1"/>
    <property type="molecule type" value="Genomic_DNA"/>
</dbReference>
<evidence type="ECO:0000313" key="1">
    <source>
        <dbReference type="EMBL" id="SVA45865.1"/>
    </source>
</evidence>
<accession>A0A381VZZ5</accession>
<evidence type="ECO:0008006" key="2">
    <source>
        <dbReference type="Google" id="ProtNLM"/>
    </source>
</evidence>
<proteinExistence type="predicted"/>
<gene>
    <name evidence="1" type="ORF">METZ01_LOCUS98719</name>
</gene>
<dbReference type="PROSITE" id="PS51257">
    <property type="entry name" value="PROKAR_LIPOPROTEIN"/>
    <property type="match status" value="1"/>
</dbReference>
<protein>
    <recommendedName>
        <fullName evidence="2">Outer-membrane lipoprotein LolB</fullName>
    </recommendedName>
</protein>
<name>A0A381VZZ5_9ZZZZ</name>
<organism evidence="1">
    <name type="scientific">marine metagenome</name>
    <dbReference type="NCBI Taxonomy" id="408172"/>
    <lineage>
        <taxon>unclassified sequences</taxon>
        <taxon>metagenomes</taxon>
        <taxon>ecological metagenomes</taxon>
    </lineage>
</organism>
<sequence length="202" mass="23489">MSFRFLLVLMVFAGCAVPVQEISIGAPQKTYPVLLEEFESCTGRGKLESRGPFKGKLTFTFMSQHDSSFFQFKDIMGRKALLLWLTPGSVSAWNLIENKLYNFAQILEFFPFLQVVEPQDITQFLWGVQPEYENKLKRLQAEHSGNIFLQFEVEKSNEYSNNLVNARFEDQRLKQSVEIRINKRNFSKTNVDLSKVWQLIQS</sequence>
<dbReference type="AlphaFoldDB" id="A0A381VZZ5"/>